<dbReference type="EMBL" id="JAGGJB010000006">
    <property type="protein sequence ID" value="MDN7125459.1"/>
    <property type="molecule type" value="Genomic_DNA"/>
</dbReference>
<evidence type="ECO:0000259" key="2">
    <source>
        <dbReference type="Pfam" id="PF13372"/>
    </source>
</evidence>
<dbReference type="Proteomes" id="UP001169492">
    <property type="component" value="Unassembled WGS sequence"/>
</dbReference>
<keyword evidence="5" id="KW-1185">Reference proteome</keyword>
<accession>A0AAW7R0B2</accession>
<organism evidence="3 6">
    <name type="scientific">Pseudidiomarina terrestris</name>
    <dbReference type="NCBI Taxonomy" id="2820060"/>
    <lineage>
        <taxon>Bacteria</taxon>
        <taxon>Pseudomonadati</taxon>
        <taxon>Pseudomonadota</taxon>
        <taxon>Gammaproteobacteria</taxon>
        <taxon>Alteromonadales</taxon>
        <taxon>Idiomarinaceae</taxon>
        <taxon>Pseudidiomarina</taxon>
    </lineage>
</organism>
<dbReference type="RefSeq" id="WP_301721026.1">
    <property type="nucleotide sequence ID" value="NZ_JAGGJB010000006.1"/>
</dbReference>
<evidence type="ECO:0000313" key="4">
    <source>
        <dbReference type="EMBL" id="MDN7130217.1"/>
    </source>
</evidence>
<name>A0AAW7R0B2_9GAMM</name>
<feature type="chain" id="PRO_5044015263" evidence="1">
    <location>
        <begin position="28"/>
        <end position="398"/>
    </location>
</feature>
<sequence length="398" mass="43923">MILRHTCLCSVSSFLLLSLAGVGVAAATEVDAKVDFRYRLESVAQDNALEDALASTLRSRVTLTAQPQSGWSLVAELDHVSAVGGDTYNSTDNGKSSYSVVADPTGTDINQAFVRYESTTGTAYTAGRQRVNQLNQRFIGGVGWRQNEQTFDGYRVQSQWRDSWTLDIGYYHNVNRIFGPDGADADQNGSFVTALVNWQLQPNQQLALFGYDFEFDDWQVRSSRTYGVDYQSDLWGQRDLRLHVTLAAQNDAHSAPDNSTHHYHRIVLDWQPNRLKFSLGQERLAGDGTSAFQTPLATLHAFSGFADVFLTTPAAGLRDNWVGVGTQAFGGNWQLSWHDFQSDAGALNYGQELDLVGAYRLSPRWSGIFKAAGYQGDAHGVDTTKLWLMLSYSLSSGG</sequence>
<dbReference type="Pfam" id="PF13372">
    <property type="entry name" value="Alginate_exp"/>
    <property type="match status" value="1"/>
</dbReference>
<reference evidence="5 6" key="1">
    <citation type="submission" date="2021-03" db="EMBL/GenBank/DDBJ databases">
        <title>Pseudidiomarina terrestris, a new bacterium isolated from saline soil.</title>
        <authorList>
            <person name="Galisteo C."/>
            <person name="De La Haba R."/>
            <person name="Sanchez-Porro C."/>
            <person name="Ventosa A."/>
        </authorList>
    </citation>
    <scope>NUCLEOTIDE SEQUENCE [LARGE SCALE GENOMIC DNA]</scope>
    <source>
        <strain evidence="3 6">1APP75-32.1</strain>
        <strain evidence="5">1APR75-15</strain>
        <strain evidence="4">1ASR75-15</strain>
    </source>
</reference>
<evidence type="ECO:0000313" key="5">
    <source>
        <dbReference type="Proteomes" id="UP001169491"/>
    </source>
</evidence>
<feature type="signal peptide" evidence="1">
    <location>
        <begin position="1"/>
        <end position="27"/>
    </location>
</feature>
<protein>
    <submittedName>
        <fullName evidence="3">Alginate export family protein</fullName>
    </submittedName>
</protein>
<evidence type="ECO:0000256" key="1">
    <source>
        <dbReference type="SAM" id="SignalP"/>
    </source>
</evidence>
<dbReference type="InterPro" id="IPR025388">
    <property type="entry name" value="Alginate_export_dom"/>
</dbReference>
<feature type="domain" description="Alginate export" evidence="2">
    <location>
        <begin position="34"/>
        <end position="209"/>
    </location>
</feature>
<comment type="caution">
    <text evidence="3">The sequence shown here is derived from an EMBL/GenBank/DDBJ whole genome shotgun (WGS) entry which is preliminary data.</text>
</comment>
<proteinExistence type="predicted"/>
<evidence type="ECO:0000313" key="6">
    <source>
        <dbReference type="Proteomes" id="UP001169492"/>
    </source>
</evidence>
<keyword evidence="1" id="KW-0732">Signal</keyword>
<dbReference type="InterPro" id="IPR023614">
    <property type="entry name" value="Porin_dom_sf"/>
</dbReference>
<dbReference type="Gene3D" id="2.40.160.10">
    <property type="entry name" value="Porin"/>
    <property type="match status" value="1"/>
</dbReference>
<dbReference type="EMBL" id="JAGGJC010000004">
    <property type="protein sequence ID" value="MDN7130217.1"/>
    <property type="molecule type" value="Genomic_DNA"/>
</dbReference>
<evidence type="ECO:0000313" key="3">
    <source>
        <dbReference type="EMBL" id="MDN7125459.1"/>
    </source>
</evidence>
<dbReference type="AlphaFoldDB" id="A0AAW7R0B2"/>
<gene>
    <name evidence="3" type="ORF">J6I90_11245</name>
    <name evidence="4" type="ORF">J6I92_10060</name>
</gene>
<dbReference type="Proteomes" id="UP001169491">
    <property type="component" value="Unassembled WGS sequence"/>
</dbReference>